<dbReference type="InterPro" id="IPR001519">
    <property type="entry name" value="Ferritin"/>
</dbReference>
<evidence type="ECO:0000256" key="5">
    <source>
        <dbReference type="PIRSR" id="PIRSR601519-1"/>
    </source>
</evidence>
<dbReference type="PROSITE" id="PS50905">
    <property type="entry name" value="FERRITIN_LIKE"/>
    <property type="match status" value="1"/>
</dbReference>
<evidence type="ECO:0000256" key="2">
    <source>
        <dbReference type="ARBA" id="ARBA00022434"/>
    </source>
</evidence>
<dbReference type="GO" id="GO:0006879">
    <property type="term" value="P:intracellular iron ion homeostasis"/>
    <property type="evidence" value="ECO:0007669"/>
    <property type="project" value="UniProtKB-KW"/>
</dbReference>
<feature type="domain" description="Ferritin-like diiron" evidence="7">
    <location>
        <begin position="1"/>
        <end position="169"/>
    </location>
</feature>
<dbReference type="Proteomes" id="UP000694388">
    <property type="component" value="Unplaced"/>
</dbReference>
<dbReference type="OMA" id="RDEWRNS"/>
<keyword evidence="4 5" id="KW-0408">Iron</keyword>
<dbReference type="PANTHER" id="PTHR11431">
    <property type="entry name" value="FERRITIN"/>
    <property type="match status" value="1"/>
</dbReference>
<dbReference type="InterPro" id="IPR009078">
    <property type="entry name" value="Ferritin-like_SF"/>
</dbReference>
<reference evidence="8" key="2">
    <citation type="submission" date="2025-09" db="UniProtKB">
        <authorList>
            <consortium name="Ensembl"/>
        </authorList>
    </citation>
    <scope>IDENTIFICATION</scope>
</reference>
<dbReference type="GO" id="GO:0005737">
    <property type="term" value="C:cytoplasm"/>
    <property type="evidence" value="ECO:0007669"/>
    <property type="project" value="TreeGrafter"/>
</dbReference>
<reference evidence="8" key="1">
    <citation type="submission" date="2025-08" db="UniProtKB">
        <authorList>
            <consortium name="Ensembl"/>
        </authorList>
    </citation>
    <scope>IDENTIFICATION</scope>
</reference>
<feature type="binding site" evidence="5">
    <location>
        <position position="151"/>
    </location>
    <ligand>
        <name>Fe cation</name>
        <dbReference type="ChEBI" id="CHEBI:24875"/>
        <label>1</label>
    </ligand>
</feature>
<dbReference type="SUPFAM" id="SSF47240">
    <property type="entry name" value="Ferritin-like"/>
    <property type="match status" value="2"/>
</dbReference>
<dbReference type="InterPro" id="IPR008331">
    <property type="entry name" value="Ferritin_DPS_dom"/>
</dbReference>
<evidence type="ECO:0000259" key="7">
    <source>
        <dbReference type="PROSITE" id="PS50905"/>
    </source>
</evidence>
<evidence type="ECO:0000256" key="4">
    <source>
        <dbReference type="ARBA" id="ARBA00023004"/>
    </source>
</evidence>
<feature type="binding site" evidence="5">
    <location>
        <position position="37"/>
    </location>
    <ligand>
        <name>Fe cation</name>
        <dbReference type="ChEBI" id="CHEBI:24875"/>
        <label>1</label>
    </ligand>
</feature>
<name>A0A8C4R4N3_EPTBU</name>
<organism evidence="8 9">
    <name type="scientific">Eptatretus burgeri</name>
    <name type="common">Inshore hagfish</name>
    <dbReference type="NCBI Taxonomy" id="7764"/>
    <lineage>
        <taxon>Eukaryota</taxon>
        <taxon>Metazoa</taxon>
        <taxon>Chordata</taxon>
        <taxon>Craniata</taxon>
        <taxon>Vertebrata</taxon>
        <taxon>Cyclostomata</taxon>
        <taxon>Myxini</taxon>
        <taxon>Myxiniformes</taxon>
        <taxon>Myxinidae</taxon>
        <taxon>Eptatretinae</taxon>
        <taxon>Eptatretus</taxon>
    </lineage>
</organism>
<sequence>MYMHASYIYISMSYYFSRDDVALENFSRFFHKRSLEEWENAEKLMSYQNQHGGRILLKDIKRPEKDDWTNGLVVLELALQLEKNVNQSLLDLLNIAANKKYPQVIYPLHVLLSSVVPLKSFMLFLSRASFISLLLSFQMCDFLEREFLDEQVQAIKKLGDFVTNLKRLGVPGNGVGEYLFDKLTLKD</sequence>
<protein>
    <recommendedName>
        <fullName evidence="6">Ferritin</fullName>
    </recommendedName>
</protein>
<evidence type="ECO:0000256" key="3">
    <source>
        <dbReference type="ARBA" id="ARBA00022723"/>
    </source>
</evidence>
<dbReference type="Ensembl" id="ENSEBUT00000025477.1">
    <property type="protein sequence ID" value="ENSEBUP00000024901.1"/>
    <property type="gene ID" value="ENSEBUG00000015383.1"/>
</dbReference>
<evidence type="ECO:0000313" key="9">
    <source>
        <dbReference type="Proteomes" id="UP000694388"/>
    </source>
</evidence>
<evidence type="ECO:0000256" key="1">
    <source>
        <dbReference type="ARBA" id="ARBA00007513"/>
    </source>
</evidence>
<dbReference type="InterPro" id="IPR012347">
    <property type="entry name" value="Ferritin-like"/>
</dbReference>
<comment type="function">
    <text evidence="6">Stores iron in a soluble, non-toxic, readily available form. Important for iron homeostasis. Iron is taken up in the ferrous form and deposited as ferric hydroxides after oxidation.</text>
</comment>
<dbReference type="GeneTree" id="ENSGT00950000182841"/>
<accession>A0A8C4R4N3</accession>
<evidence type="ECO:0000313" key="8">
    <source>
        <dbReference type="Ensembl" id="ENSEBUP00000024901.1"/>
    </source>
</evidence>
<dbReference type="CDD" id="cd01056">
    <property type="entry name" value="Euk_Ferritin"/>
    <property type="match status" value="1"/>
</dbReference>
<dbReference type="GO" id="GO:0008198">
    <property type="term" value="F:ferrous iron binding"/>
    <property type="evidence" value="ECO:0007669"/>
    <property type="project" value="TreeGrafter"/>
</dbReference>
<evidence type="ECO:0000256" key="6">
    <source>
        <dbReference type="RuleBase" id="RU361145"/>
    </source>
</evidence>
<dbReference type="PANTHER" id="PTHR11431:SF75">
    <property type="entry name" value="FERRITIN"/>
    <property type="match status" value="1"/>
</dbReference>
<dbReference type="GO" id="GO:0006826">
    <property type="term" value="P:iron ion transport"/>
    <property type="evidence" value="ECO:0007669"/>
    <property type="project" value="InterPro"/>
</dbReference>
<keyword evidence="9" id="KW-1185">Reference proteome</keyword>
<keyword evidence="3 5" id="KW-0479">Metal-binding</keyword>
<dbReference type="AlphaFoldDB" id="A0A8C4R4N3"/>
<dbReference type="InterPro" id="IPR009040">
    <property type="entry name" value="Ferritin-like_diiron"/>
</dbReference>
<feature type="binding site" evidence="5">
    <location>
        <position position="82"/>
    </location>
    <ligand>
        <name>Fe cation</name>
        <dbReference type="ChEBI" id="CHEBI:24875"/>
        <label>1</label>
    </ligand>
</feature>
<dbReference type="GO" id="GO:0008199">
    <property type="term" value="F:ferric iron binding"/>
    <property type="evidence" value="ECO:0007669"/>
    <property type="project" value="InterPro"/>
</dbReference>
<dbReference type="Pfam" id="PF00210">
    <property type="entry name" value="Ferritin"/>
    <property type="match status" value="1"/>
</dbReference>
<dbReference type="Gene3D" id="1.20.1260.10">
    <property type="match status" value="1"/>
</dbReference>
<proteinExistence type="inferred from homology"/>
<comment type="similarity">
    <text evidence="1 6">Belongs to the ferritin family.</text>
</comment>
<keyword evidence="2 6" id="KW-0409">Iron storage</keyword>